<dbReference type="PANTHER" id="PTHR13696:SF99">
    <property type="entry name" value="COBYRINIC ACID AC-DIAMIDE SYNTHASE"/>
    <property type="match status" value="1"/>
</dbReference>
<dbReference type="SUPFAM" id="SSF52540">
    <property type="entry name" value="P-loop containing nucleoside triphosphate hydrolases"/>
    <property type="match status" value="1"/>
</dbReference>
<dbReference type="Pfam" id="PF13614">
    <property type="entry name" value="AAA_31"/>
    <property type="match status" value="1"/>
</dbReference>
<organism evidence="2 3">
    <name type="scientific">Lachnospira eligens</name>
    <dbReference type="NCBI Taxonomy" id="39485"/>
    <lineage>
        <taxon>Bacteria</taxon>
        <taxon>Bacillati</taxon>
        <taxon>Bacillota</taxon>
        <taxon>Clostridia</taxon>
        <taxon>Lachnospirales</taxon>
        <taxon>Lachnospiraceae</taxon>
        <taxon>Lachnospira</taxon>
    </lineage>
</organism>
<evidence type="ECO:0000313" key="3">
    <source>
        <dbReference type="Proteomes" id="UP000285201"/>
    </source>
</evidence>
<comment type="caution">
    <text evidence="2">The sequence shown here is derived from an EMBL/GenBank/DDBJ whole genome shotgun (WGS) entry which is preliminary data.</text>
</comment>
<sequence>MDRINTDNVTESVTQKKKEKERIMNIITTWNLKGGTGKTTTTFNLAATYAAQDKKVLVLDLDMQANLTSFFDADISKHKRSKPDIDQVIRGGIDIRKAIYHSRFDNLDFIKGSNDIMFLELADIDMLGKHLATIADDYDICVIDTHPDASLLTENALAISDLVLIPISLDGFSRDNLNLVIREIIDLESKCGEINFKIFVNKLKNLKSQKIVYGDLVKNHDYPVLETSVSDYSGIQSALLKHKPLFMHRSKSIVNRDYEDLADEVLQIVEVE</sequence>
<dbReference type="EMBL" id="QROY01000019">
    <property type="protein sequence ID" value="RHL64893.1"/>
    <property type="molecule type" value="Genomic_DNA"/>
</dbReference>
<protein>
    <submittedName>
        <fullName evidence="2">ParA family protein</fullName>
    </submittedName>
</protein>
<dbReference type="CDD" id="cd02042">
    <property type="entry name" value="ParAB_family"/>
    <property type="match status" value="1"/>
</dbReference>
<dbReference type="PANTHER" id="PTHR13696">
    <property type="entry name" value="P-LOOP CONTAINING NUCLEOSIDE TRIPHOSPHATE HYDROLASE"/>
    <property type="match status" value="1"/>
</dbReference>
<dbReference type="InterPro" id="IPR025669">
    <property type="entry name" value="AAA_dom"/>
</dbReference>
<dbReference type="Gene3D" id="3.40.50.300">
    <property type="entry name" value="P-loop containing nucleotide triphosphate hydrolases"/>
    <property type="match status" value="1"/>
</dbReference>
<feature type="domain" description="AAA" evidence="1">
    <location>
        <begin position="24"/>
        <end position="189"/>
    </location>
</feature>
<proteinExistence type="predicted"/>
<dbReference type="Proteomes" id="UP000285201">
    <property type="component" value="Unassembled WGS sequence"/>
</dbReference>
<gene>
    <name evidence="2" type="ORF">DW007_14700</name>
</gene>
<name>A0A415M7X3_9FIRM</name>
<dbReference type="InterPro" id="IPR050678">
    <property type="entry name" value="DNA_Partitioning_ATPase"/>
</dbReference>
<dbReference type="InterPro" id="IPR027417">
    <property type="entry name" value="P-loop_NTPase"/>
</dbReference>
<evidence type="ECO:0000259" key="1">
    <source>
        <dbReference type="Pfam" id="PF13614"/>
    </source>
</evidence>
<reference evidence="2 3" key="1">
    <citation type="submission" date="2018-08" db="EMBL/GenBank/DDBJ databases">
        <title>A genome reference for cultivated species of the human gut microbiota.</title>
        <authorList>
            <person name="Zou Y."/>
            <person name="Xue W."/>
            <person name="Luo G."/>
        </authorList>
    </citation>
    <scope>NUCLEOTIDE SEQUENCE [LARGE SCALE GENOMIC DNA]</scope>
    <source>
        <strain evidence="2 3">AF36-7BH</strain>
    </source>
</reference>
<evidence type="ECO:0000313" key="2">
    <source>
        <dbReference type="EMBL" id="RHL64893.1"/>
    </source>
</evidence>
<accession>A0A415M7X3</accession>
<dbReference type="AlphaFoldDB" id="A0A415M7X3"/>